<dbReference type="EMBL" id="LN736370">
    <property type="protein sequence ID" value="CEP64379.1"/>
    <property type="molecule type" value="Genomic_DNA"/>
</dbReference>
<dbReference type="Pfam" id="PF06870">
    <property type="entry name" value="RNA_pol_I_A49"/>
    <property type="match status" value="1"/>
</dbReference>
<dbReference type="GO" id="GO:0005736">
    <property type="term" value="C:RNA polymerase I complex"/>
    <property type="evidence" value="ECO:0007669"/>
    <property type="project" value="EnsemblFungi"/>
</dbReference>
<dbReference type="GeneID" id="34687927"/>
<dbReference type="AlphaFoldDB" id="A0A0C7NDH1"/>
<keyword evidence="3" id="KW-0240">DNA-directed RNA polymerase</keyword>
<reference evidence="7 8" key="1">
    <citation type="submission" date="2014-12" db="EMBL/GenBank/DDBJ databases">
        <authorList>
            <person name="Neuveglise Cecile"/>
        </authorList>
    </citation>
    <scope>NUCLEOTIDE SEQUENCE [LARGE SCALE GENOMIC DNA]</scope>
    <source>
        <strain evidence="7 8">CBS 12615</strain>
    </source>
</reference>
<dbReference type="OrthoDB" id="532500at2759"/>
<feature type="compositionally biased region" description="Basic and acidic residues" evidence="6">
    <location>
        <begin position="170"/>
        <end position="186"/>
    </location>
</feature>
<protein>
    <submittedName>
        <fullName evidence="7">LALA0S11e02740g1_1</fullName>
    </submittedName>
</protein>
<dbReference type="STRING" id="1245769.A0A0C7NDH1"/>
<dbReference type="Proteomes" id="UP000054304">
    <property type="component" value="Unassembled WGS sequence"/>
</dbReference>
<keyword evidence="5" id="KW-0539">Nucleus</keyword>
<feature type="region of interest" description="Disordered" evidence="6">
    <location>
        <begin position="170"/>
        <end position="190"/>
    </location>
</feature>
<evidence type="ECO:0000256" key="4">
    <source>
        <dbReference type="ARBA" id="ARBA00023163"/>
    </source>
</evidence>
<dbReference type="HOGENOM" id="CLU_034953_2_0_1"/>
<dbReference type="GO" id="GO:0003899">
    <property type="term" value="F:DNA-directed RNA polymerase activity"/>
    <property type="evidence" value="ECO:0007669"/>
    <property type="project" value="EnsemblFungi"/>
</dbReference>
<sequence>MAQKRGFSSIEVEKLESEPSVAVGAFFKGIQVPKKTKFELFHSKNEADSFLIHGENERVEYAGSTDVNSNESSQYLVGIYDPSTRRIQLHKAPVLTAKVAPKATKDLSGPDIKQTDLRAGALRNALGEAFGTKKAKKAIADIERNRIDPDKLVDSAVDIVDSVKTASKDLPSREELQQVSEQDRTTPEANVGATDVEQIYPIHNIIPKKEWQYIRVGAVLKETDEAARLELFPYTKSPYVAKKLATLTQAQQMTKLQLLYYVSLLLGVFENKRVSDKVKLLENLNAPPEMLVDGILERFTINRAGQYGRSRDRGFFIDPQREDKLLCFILAIILHLDNFIVEISPLAQELGLKPSKIVSLFKNLGAIVKGATVSQAEAFGIPKSAASTYKIATMKVPFKLPETGRRVRRGGR</sequence>
<dbReference type="PANTHER" id="PTHR14440">
    <property type="entry name" value="DNA-DIRECTED RNA POLYMERASE I SUBUNIT RPA49"/>
    <property type="match status" value="1"/>
</dbReference>
<dbReference type="GO" id="GO:0006361">
    <property type="term" value="P:transcription initiation at RNA polymerase I promoter"/>
    <property type="evidence" value="ECO:0007669"/>
    <property type="project" value="EnsemblFungi"/>
</dbReference>
<keyword evidence="8" id="KW-1185">Reference proteome</keyword>
<comment type="subcellular location">
    <subcellularLocation>
        <location evidence="1">Nucleus</location>
        <location evidence="1">Nucleolus</location>
    </subcellularLocation>
</comment>
<evidence type="ECO:0000313" key="7">
    <source>
        <dbReference type="EMBL" id="CEP64379.1"/>
    </source>
</evidence>
<evidence type="ECO:0000256" key="1">
    <source>
        <dbReference type="ARBA" id="ARBA00004604"/>
    </source>
</evidence>
<dbReference type="InterPro" id="IPR009668">
    <property type="entry name" value="RNA_pol-assoc_fac_A49-like"/>
</dbReference>
<evidence type="ECO:0000256" key="2">
    <source>
        <dbReference type="ARBA" id="ARBA00009430"/>
    </source>
</evidence>
<comment type="similarity">
    <text evidence="2">Belongs to the eukaryotic RPA49/POLR1E RNA polymerase subunit family.</text>
</comment>
<proteinExistence type="inferred from homology"/>
<dbReference type="GO" id="GO:0006363">
    <property type="term" value="P:termination of RNA polymerase I transcription"/>
    <property type="evidence" value="ECO:0007669"/>
    <property type="project" value="EnsemblFungi"/>
</dbReference>
<dbReference type="RefSeq" id="XP_022630587.1">
    <property type="nucleotide sequence ID" value="XM_022775213.1"/>
</dbReference>
<evidence type="ECO:0000313" key="8">
    <source>
        <dbReference type="Proteomes" id="UP000054304"/>
    </source>
</evidence>
<evidence type="ECO:0000256" key="5">
    <source>
        <dbReference type="ARBA" id="ARBA00023242"/>
    </source>
</evidence>
<name>A0A0C7NDH1_9SACH</name>
<gene>
    <name evidence="7" type="ORF">LALA0_S11e02740g</name>
</gene>
<dbReference type="GO" id="GO:0006362">
    <property type="term" value="P:transcription elongation by RNA polymerase I"/>
    <property type="evidence" value="ECO:0007669"/>
    <property type="project" value="EnsemblFungi"/>
</dbReference>
<evidence type="ECO:0000256" key="3">
    <source>
        <dbReference type="ARBA" id="ARBA00022478"/>
    </source>
</evidence>
<keyword evidence="4" id="KW-0804">Transcription</keyword>
<organism evidence="7 8">
    <name type="scientific">Lachancea lanzarotensis</name>
    <dbReference type="NCBI Taxonomy" id="1245769"/>
    <lineage>
        <taxon>Eukaryota</taxon>
        <taxon>Fungi</taxon>
        <taxon>Dikarya</taxon>
        <taxon>Ascomycota</taxon>
        <taxon>Saccharomycotina</taxon>
        <taxon>Saccharomycetes</taxon>
        <taxon>Saccharomycetales</taxon>
        <taxon>Saccharomycetaceae</taxon>
        <taxon>Lachancea</taxon>
    </lineage>
</organism>
<accession>A0A0C7NDH1</accession>
<dbReference type="GO" id="GO:0003677">
    <property type="term" value="F:DNA binding"/>
    <property type="evidence" value="ECO:0007669"/>
    <property type="project" value="EnsemblFungi"/>
</dbReference>
<evidence type="ECO:0000256" key="6">
    <source>
        <dbReference type="SAM" id="MobiDB-lite"/>
    </source>
</evidence>